<evidence type="ECO:0000256" key="1">
    <source>
        <dbReference type="ARBA" id="ARBA00009009"/>
    </source>
</evidence>
<dbReference type="Proteomes" id="UP000178129">
    <property type="component" value="Unassembled WGS sequence"/>
</dbReference>
<accession>A0A1E1KYL6</accession>
<dbReference type="InterPro" id="IPR050789">
    <property type="entry name" value="Diverse_Enzym_Activities"/>
</dbReference>
<dbReference type="SUPFAM" id="SSF56601">
    <property type="entry name" value="beta-lactamase/transpeptidase-like"/>
    <property type="match status" value="1"/>
</dbReference>
<dbReference type="PANTHER" id="PTHR43283:SF17">
    <property type="entry name" value="(LOVD), PUTATIVE (AFU_ORTHOLOGUE AFUA_5G00920)-RELATED"/>
    <property type="match status" value="1"/>
</dbReference>
<evidence type="ECO:0000313" key="4">
    <source>
        <dbReference type="EMBL" id="CZT02240.1"/>
    </source>
</evidence>
<dbReference type="EMBL" id="FJUW01000024">
    <property type="protein sequence ID" value="CZT02240.1"/>
    <property type="molecule type" value="Genomic_DNA"/>
</dbReference>
<dbReference type="PANTHER" id="PTHR43283">
    <property type="entry name" value="BETA-LACTAMASE-RELATED"/>
    <property type="match status" value="1"/>
</dbReference>
<dbReference type="InParanoid" id="A0A1E1KYL6"/>
<comment type="caution">
    <text evidence="4">The sequence shown here is derived from an EMBL/GenBank/DDBJ whole genome shotgun (WGS) entry which is preliminary data.</text>
</comment>
<dbReference type="Gene3D" id="3.40.710.10">
    <property type="entry name" value="DD-peptidase/beta-lactamase superfamily"/>
    <property type="match status" value="1"/>
</dbReference>
<gene>
    <name evidence="4" type="ORF">RCO7_11047</name>
</gene>
<name>A0A1E1KYL6_9HELO</name>
<dbReference type="GO" id="GO:0016787">
    <property type="term" value="F:hydrolase activity"/>
    <property type="evidence" value="ECO:0007669"/>
    <property type="project" value="UniProtKB-KW"/>
</dbReference>
<dbReference type="InterPro" id="IPR001466">
    <property type="entry name" value="Beta-lactam-related"/>
</dbReference>
<sequence>MTSQSFENRMQQAIANGEISGAVLAAENREGKFRYEKAFGYRSLKDPSNPDLMKVDAVMWMASCTKFPTTIAAMQCVERGLLKLDSAVYEILPELKGLKILTGFEENNGKEDPVLVENTKAITLRHLLTHSSGLTYDFFNPLMTKYRNWQKRTPPDLNIKSNMRDAFLFPLVFAPGESWEYGVGIDWAGWMVERVTNTSLEAYLQRNIWDVLGVKGFSFFPQTKPDLMARMTDMCDREGGLTMFGTAADPEGKIVHRQGKELWNSSSTESAGGAGSYGAPLDYQVMLHSILTDDGKLLKPATTEEMFTPQLTDASRSTLMEMLKLPEVNNTFGGLPIGTKCDWGLGGMINLHDIPGRRKKGAMAWGGYPNLIWFIDRAGGISGIYGSQLNPPGDPKTVELFGEWEKELYRKGRELKL</sequence>
<protein>
    <submittedName>
        <fullName evidence="4">Related to transesterase</fullName>
    </submittedName>
</protein>
<dbReference type="InterPro" id="IPR012338">
    <property type="entry name" value="Beta-lactam/transpept-like"/>
</dbReference>
<feature type="domain" description="Beta-lactamase-related" evidence="3">
    <location>
        <begin position="6"/>
        <end position="394"/>
    </location>
</feature>
<reference evidence="5" key="1">
    <citation type="submission" date="2016-03" db="EMBL/GenBank/DDBJ databases">
        <authorList>
            <person name="Ploux O."/>
        </authorList>
    </citation>
    <scope>NUCLEOTIDE SEQUENCE [LARGE SCALE GENOMIC DNA]</scope>
    <source>
        <strain evidence="5">UK7</strain>
    </source>
</reference>
<organism evidence="4 5">
    <name type="scientific">Rhynchosporium graminicola</name>
    <dbReference type="NCBI Taxonomy" id="2792576"/>
    <lineage>
        <taxon>Eukaryota</taxon>
        <taxon>Fungi</taxon>
        <taxon>Dikarya</taxon>
        <taxon>Ascomycota</taxon>
        <taxon>Pezizomycotina</taxon>
        <taxon>Leotiomycetes</taxon>
        <taxon>Helotiales</taxon>
        <taxon>Ploettnerulaceae</taxon>
        <taxon>Rhynchosporium</taxon>
    </lineage>
</organism>
<comment type="similarity">
    <text evidence="1">Belongs to the class-A beta-lactamase family.</text>
</comment>
<dbReference type="Pfam" id="PF00144">
    <property type="entry name" value="Beta-lactamase"/>
    <property type="match status" value="1"/>
</dbReference>
<dbReference type="STRING" id="914237.A0A1E1KYL6"/>
<evidence type="ECO:0000313" key="5">
    <source>
        <dbReference type="Proteomes" id="UP000178129"/>
    </source>
</evidence>
<evidence type="ECO:0000256" key="2">
    <source>
        <dbReference type="ARBA" id="ARBA00022801"/>
    </source>
</evidence>
<evidence type="ECO:0000259" key="3">
    <source>
        <dbReference type="Pfam" id="PF00144"/>
    </source>
</evidence>
<keyword evidence="2" id="KW-0378">Hydrolase</keyword>
<proteinExistence type="inferred from homology"/>
<dbReference type="AlphaFoldDB" id="A0A1E1KYL6"/>
<keyword evidence="5" id="KW-1185">Reference proteome</keyword>